<reference evidence="2 3" key="1">
    <citation type="journal article" date="2019" name="Emerg. Microbes Infect.">
        <title>Comprehensive subspecies identification of 175 nontuberculous mycobacteria species based on 7547 genomic profiles.</title>
        <authorList>
            <person name="Matsumoto Y."/>
            <person name="Kinjo T."/>
            <person name="Motooka D."/>
            <person name="Nabeya D."/>
            <person name="Jung N."/>
            <person name="Uechi K."/>
            <person name="Horii T."/>
            <person name="Iida T."/>
            <person name="Fujita J."/>
            <person name="Nakamura S."/>
        </authorList>
    </citation>
    <scope>NUCLEOTIDE SEQUENCE [LARGE SCALE GENOMIC DNA]</scope>
    <source>
        <strain evidence="2 3">JCM 12375</strain>
    </source>
</reference>
<evidence type="ECO:0008006" key="4">
    <source>
        <dbReference type="Google" id="ProtNLM"/>
    </source>
</evidence>
<evidence type="ECO:0000313" key="3">
    <source>
        <dbReference type="Proteomes" id="UP000465622"/>
    </source>
</evidence>
<dbReference type="EMBL" id="AP022567">
    <property type="protein sequence ID" value="BBX34741.1"/>
    <property type="molecule type" value="Genomic_DNA"/>
</dbReference>
<protein>
    <recommendedName>
        <fullName evidence="4">DUF222 domain-containing protein</fullName>
    </recommendedName>
</protein>
<keyword evidence="3" id="KW-1185">Reference proteome</keyword>
<feature type="compositionally biased region" description="Basic residues" evidence="1">
    <location>
        <begin position="163"/>
        <end position="184"/>
    </location>
</feature>
<evidence type="ECO:0000256" key="1">
    <source>
        <dbReference type="SAM" id="MobiDB-lite"/>
    </source>
</evidence>
<accession>A0ABM7HVV7</accession>
<name>A0ABM7HVV7_MYCME</name>
<sequence length="273" mass="29707">MGQPLTGAPGVVEPRGVDLGQAVLLRVLDDVVLGYAVAARDVADPLEVVLHDLLVDLIAVDDRNAVQVAETGGMRGPEPVALLGAQRIPPLLHFGRVGAGRGQLNVLTADLDRSPRRRRGGGLLDGRRGRRVDAVECLEQVFEEARELLREPVEEPPDEPLMRRHGPVVGHRKPHGRQRVRHRHDGTAQRVQLFAAVAQRGLHLHQPGAELLLLGDQLPALGDRCRGRVALPRVLQALQLRALAVDDGLQRIDFAAHPAGGVDQSLWLRRPHG</sequence>
<feature type="region of interest" description="Disordered" evidence="1">
    <location>
        <begin position="156"/>
        <end position="184"/>
    </location>
</feature>
<organism evidence="2 3">
    <name type="scientific">Mycolicibacterium mageritense</name>
    <name type="common">Mycobacterium mageritense</name>
    <dbReference type="NCBI Taxonomy" id="53462"/>
    <lineage>
        <taxon>Bacteria</taxon>
        <taxon>Bacillati</taxon>
        <taxon>Actinomycetota</taxon>
        <taxon>Actinomycetes</taxon>
        <taxon>Mycobacteriales</taxon>
        <taxon>Mycobacteriaceae</taxon>
        <taxon>Mycolicibacterium</taxon>
    </lineage>
</organism>
<dbReference type="Proteomes" id="UP000465622">
    <property type="component" value="Chromosome"/>
</dbReference>
<evidence type="ECO:0000313" key="2">
    <source>
        <dbReference type="EMBL" id="BBX34741.1"/>
    </source>
</evidence>
<gene>
    <name evidence="2" type="ORF">MMAGJ_40230</name>
</gene>
<proteinExistence type="predicted"/>